<dbReference type="PIRSF" id="PIRSF038927">
    <property type="entry name" value="Catalase_clade2"/>
    <property type="match status" value="1"/>
</dbReference>
<keyword evidence="4 10" id="KW-0575">Peroxidase</keyword>
<evidence type="ECO:0000313" key="14">
    <source>
        <dbReference type="EMBL" id="XBX98005.1"/>
    </source>
</evidence>
<comment type="cofactor">
    <cofactor evidence="1 10 11">
        <name>heme</name>
        <dbReference type="ChEBI" id="CHEBI:30413"/>
    </cofactor>
</comment>
<comment type="function">
    <text evidence="10">Decomposes hydrogen peroxide into water and oxygen; serves to protect cells from the toxic effects of hydrogen peroxide.</text>
</comment>
<accession>A0AAU7WFW6</accession>
<evidence type="ECO:0000256" key="9">
    <source>
        <dbReference type="ARBA" id="ARBA00023324"/>
    </source>
</evidence>
<dbReference type="PROSITE" id="PS00437">
    <property type="entry name" value="CATALASE_1"/>
    <property type="match status" value="1"/>
</dbReference>
<dbReference type="SMART" id="SM01060">
    <property type="entry name" value="Catalase"/>
    <property type="match status" value="1"/>
</dbReference>
<organism evidence="14">
    <name type="scientific">Heyndrickxia faecalis</name>
    <dbReference type="NCBI Taxonomy" id="2824910"/>
    <lineage>
        <taxon>Bacteria</taxon>
        <taxon>Bacillati</taxon>
        <taxon>Bacillota</taxon>
        <taxon>Bacilli</taxon>
        <taxon>Bacillales</taxon>
        <taxon>Bacillaceae</taxon>
        <taxon>Heyndrickxia</taxon>
    </lineage>
</organism>
<dbReference type="AlphaFoldDB" id="A0AAU7WFW6"/>
<dbReference type="InterPro" id="IPR002226">
    <property type="entry name" value="Catalase_haem_BS"/>
</dbReference>
<dbReference type="InterPro" id="IPR010582">
    <property type="entry name" value="Catalase_immune_responsive"/>
</dbReference>
<dbReference type="EC" id="1.11.1.6" evidence="3 10"/>
<evidence type="ECO:0000256" key="2">
    <source>
        <dbReference type="ARBA" id="ARBA00010660"/>
    </source>
</evidence>
<dbReference type="GeneID" id="93261222"/>
<gene>
    <name evidence="14" type="ORF">ABR335_16435</name>
</gene>
<dbReference type="Pfam" id="PF00199">
    <property type="entry name" value="Catalase"/>
    <property type="match status" value="1"/>
</dbReference>
<dbReference type="GO" id="GO:0004096">
    <property type="term" value="F:catalase activity"/>
    <property type="evidence" value="ECO:0007669"/>
    <property type="project" value="UniProtKB-UniRule"/>
</dbReference>
<dbReference type="GO" id="GO:0042744">
    <property type="term" value="P:hydrogen peroxide catabolic process"/>
    <property type="evidence" value="ECO:0007669"/>
    <property type="project" value="UniProtKB-UniRule"/>
</dbReference>
<feature type="binding site" evidence="12">
    <location>
        <position position="77"/>
    </location>
    <ligand>
        <name>heme</name>
        <dbReference type="ChEBI" id="CHEBI:30413"/>
    </ligand>
</feature>
<evidence type="ECO:0000256" key="8">
    <source>
        <dbReference type="ARBA" id="ARBA00023004"/>
    </source>
</evidence>
<evidence type="ECO:0000256" key="5">
    <source>
        <dbReference type="ARBA" id="ARBA00022617"/>
    </source>
</evidence>
<dbReference type="EMBL" id="CP158453">
    <property type="protein sequence ID" value="XBX98005.1"/>
    <property type="molecule type" value="Genomic_DNA"/>
</dbReference>
<dbReference type="SUPFAM" id="SSF56634">
    <property type="entry name" value="Heme-dependent catalase-like"/>
    <property type="match status" value="1"/>
</dbReference>
<dbReference type="InterPro" id="IPR029062">
    <property type="entry name" value="Class_I_gatase-like"/>
</dbReference>
<keyword evidence="7 10" id="KW-0560">Oxidoreductase</keyword>
<protein>
    <recommendedName>
        <fullName evidence="3 10">Catalase</fullName>
        <ecNumber evidence="3 10">1.11.1.6</ecNumber>
    </recommendedName>
</protein>
<keyword evidence="5 10" id="KW-0349">Heme</keyword>
<evidence type="ECO:0000256" key="11">
    <source>
        <dbReference type="PIRSR" id="PIRSR038927-2"/>
    </source>
</evidence>
<evidence type="ECO:0000256" key="12">
    <source>
        <dbReference type="PIRSR" id="PIRSR038927-3"/>
    </source>
</evidence>
<dbReference type="Gene3D" id="1.20.1370.20">
    <property type="match status" value="1"/>
</dbReference>
<feature type="binding site" description="axial binding residue" evidence="11">
    <location>
        <position position="367"/>
    </location>
    <ligand>
        <name>heme</name>
        <dbReference type="ChEBI" id="CHEBI:30413"/>
    </ligand>
    <ligandPart>
        <name>Fe</name>
        <dbReference type="ChEBI" id="CHEBI:18248"/>
    </ligandPart>
</feature>
<name>A0AAU7WFW6_9BACI</name>
<dbReference type="Pfam" id="PF06628">
    <property type="entry name" value="Catalase-rel"/>
    <property type="match status" value="1"/>
</dbReference>
<dbReference type="InterPro" id="IPR043156">
    <property type="entry name" value="Catalase_clade2_helical"/>
</dbReference>
<feature type="domain" description="Catalase core" evidence="13">
    <location>
        <begin position="33"/>
        <end position="421"/>
    </location>
</feature>
<dbReference type="GO" id="GO:0020037">
    <property type="term" value="F:heme binding"/>
    <property type="evidence" value="ECO:0007669"/>
    <property type="project" value="UniProtKB-UniRule"/>
</dbReference>
<evidence type="ECO:0000256" key="3">
    <source>
        <dbReference type="ARBA" id="ARBA00012314"/>
    </source>
</evidence>
<dbReference type="GO" id="GO:0006979">
    <property type="term" value="P:response to oxidative stress"/>
    <property type="evidence" value="ECO:0007669"/>
    <property type="project" value="InterPro"/>
</dbReference>
<dbReference type="InterPro" id="IPR011614">
    <property type="entry name" value="Catalase_core"/>
</dbReference>
<dbReference type="Gene3D" id="3.40.50.880">
    <property type="match status" value="1"/>
</dbReference>
<dbReference type="GO" id="GO:0046872">
    <property type="term" value="F:metal ion binding"/>
    <property type="evidence" value="ECO:0007669"/>
    <property type="project" value="UniProtKB-KW"/>
</dbReference>
<dbReference type="GO" id="GO:0005829">
    <property type="term" value="C:cytosol"/>
    <property type="evidence" value="ECO:0007669"/>
    <property type="project" value="TreeGrafter"/>
</dbReference>
<dbReference type="PROSITE" id="PS51402">
    <property type="entry name" value="CATALASE_3"/>
    <property type="match status" value="1"/>
</dbReference>
<reference evidence="14" key="1">
    <citation type="submission" date="2024-06" db="EMBL/GenBank/DDBJ databases">
        <authorList>
            <person name="Huang C.H."/>
            <person name="Ting Y.S."/>
            <person name="Cheng Y.H."/>
        </authorList>
    </citation>
    <scope>NUCLEOTIDE SEQUENCE</scope>
    <source>
        <strain evidence="14">TCI803</strain>
    </source>
</reference>
<keyword evidence="6 10" id="KW-0479">Metal-binding</keyword>
<dbReference type="InterPro" id="IPR018028">
    <property type="entry name" value="Catalase"/>
</dbReference>
<dbReference type="PANTHER" id="PTHR42821:SF1">
    <property type="entry name" value="CATALASE-B"/>
    <property type="match status" value="1"/>
</dbReference>
<dbReference type="Gene3D" id="2.40.180.10">
    <property type="entry name" value="Catalase core domain"/>
    <property type="match status" value="1"/>
</dbReference>
<feature type="binding site" evidence="12">
    <location>
        <position position="117"/>
    </location>
    <ligand>
        <name>heme</name>
        <dbReference type="ChEBI" id="CHEBI:30413"/>
    </ligand>
</feature>
<comment type="catalytic activity">
    <reaction evidence="10">
        <text>2 H2O2 = O2 + 2 H2O</text>
        <dbReference type="Rhea" id="RHEA:20309"/>
        <dbReference type="ChEBI" id="CHEBI:15377"/>
        <dbReference type="ChEBI" id="CHEBI:15379"/>
        <dbReference type="ChEBI" id="CHEBI:16240"/>
        <dbReference type="EC" id="1.11.1.6"/>
    </reaction>
</comment>
<keyword evidence="8 10" id="KW-0408">Iron</keyword>
<dbReference type="PANTHER" id="PTHR42821">
    <property type="entry name" value="CATALASE"/>
    <property type="match status" value="1"/>
</dbReference>
<feature type="binding site" evidence="12">
    <location>
        <position position="363"/>
    </location>
    <ligand>
        <name>heme</name>
        <dbReference type="ChEBI" id="CHEBI:30413"/>
    </ligand>
</feature>
<evidence type="ECO:0000256" key="10">
    <source>
        <dbReference type="PIRNR" id="PIRNR038927"/>
    </source>
</evidence>
<dbReference type="PRINTS" id="PR00067">
    <property type="entry name" value="CATALASE"/>
</dbReference>
<dbReference type="InterPro" id="IPR041399">
    <property type="entry name" value="Catalase_large_C"/>
</dbReference>
<dbReference type="CDD" id="cd03132">
    <property type="entry name" value="GATase1_catalase"/>
    <property type="match status" value="1"/>
</dbReference>
<evidence type="ECO:0000256" key="4">
    <source>
        <dbReference type="ARBA" id="ARBA00022559"/>
    </source>
</evidence>
<dbReference type="InterPro" id="IPR020835">
    <property type="entry name" value="Catalase_sf"/>
</dbReference>
<comment type="similarity">
    <text evidence="2">Belongs to the catalase family. HPII subfamily.</text>
</comment>
<evidence type="ECO:0000259" key="13">
    <source>
        <dbReference type="SMART" id="SM01060"/>
    </source>
</evidence>
<evidence type="ECO:0000256" key="6">
    <source>
        <dbReference type="ARBA" id="ARBA00022723"/>
    </source>
</evidence>
<evidence type="ECO:0000256" key="7">
    <source>
        <dbReference type="ARBA" id="ARBA00023002"/>
    </source>
</evidence>
<dbReference type="InterPro" id="IPR024712">
    <property type="entry name" value="Catalase_clade2"/>
</dbReference>
<feature type="binding site" evidence="12">
    <location>
        <position position="374"/>
    </location>
    <ligand>
        <name>heme</name>
        <dbReference type="ChEBI" id="CHEBI:30413"/>
    </ligand>
</feature>
<evidence type="ECO:0000256" key="1">
    <source>
        <dbReference type="ARBA" id="ARBA00001971"/>
    </source>
</evidence>
<dbReference type="RefSeq" id="WP_350346389.1">
    <property type="nucleotide sequence ID" value="NZ_CP158453.1"/>
</dbReference>
<dbReference type="SUPFAM" id="SSF52317">
    <property type="entry name" value="Class I glutamine amidotransferase-like"/>
    <property type="match status" value="1"/>
</dbReference>
<keyword evidence="9 10" id="KW-0376">Hydrogen peroxide</keyword>
<dbReference type="Pfam" id="PF18011">
    <property type="entry name" value="Catalase_C"/>
    <property type="match status" value="1"/>
</dbReference>
<proteinExistence type="inferred from homology"/>
<sequence>MDEATNDRKKVSVNRKDEQLEQFRVNNVGKKLTTNESVKISNDEQTLKAGVRGPTLMEDFYFFEKQMHFDHERIPERVVQARGFGAHGEFELYKSMKQYTKACFLQKPGEKTPVFVRFSNMQGNKGSSDTTLGPRGFSTKFYTTEGNYDLLALSFPVFILNDAFKLADAIHALNPEPHNDIPQASPAHDNFWDFVANNQASAHFIMWAMSDRTAPRSWRMMQGFSINTFRFVNDDGKATFVRFQWKPVLGVHSLLIDEAQIIGGVDPDFHRRDLWESIELGAYPVFELGVQMIDEDDEFKYGFDILDPTKLWPEEMVPVEIIGKMTLNKNVDNFFAEVEQVAFNPANVIPGIDFSNDPVLQGRLFAYRDTQMHRLGGPNFNEIPINRPICPVHNNQQGGYMQQKINVGKINYHKNSLAHNTPATSSPAEGGYVHYKEKVEGHKIKAESKSFKDYFSQARLVWNSMSSVEKQHITQAFCFQLGNVKSQSVRQQVVDMFANVDEGLATTIAEYVGVNRPSGVQVPVTASSPALSMMNTPKYPYSLKVGVLIGNHFNGKEVKTVIGLLRKYGVFIDFVGEKFGTVTGTDGTRFKVNKTFLTTNPNLFDSLYIVGGSSGNETRFSQHIMRFVSEAYKHYKPIGVATTAHTYMKATEKNNLLGVVFAANNPYFGEEFVAAIAQQRFWNRK</sequence>